<feature type="domain" description="Fumarylacetoacetase N-terminal" evidence="15">
    <location>
        <begin position="16"/>
        <end position="118"/>
    </location>
</feature>
<sequence>MGFQVTIPEGSPFTLHNIPFGVISTDANPEPHCATAIGDYALDLPSYFHSKASDDKCFAPLSCEAIHDIFNQPSLNAFAALPSATRTAIRAHLIDAIQNSTVPGLCLISLFRVRMHLPMRIGGYSDFFCSLEHCQNCSSMTGGVAPNFFHAPSVYNGRVSSIIPSPQPVRRPKGVTYDTGKGSGNPVYGASKKLDFELEMGYFVSEPIAHGETMSIDDAREHIFGFVLLNDWSSRDIQAFEMNPLGPFHSKGFGTSISPWVVTLDALAPFACEPKHDHSAVEFEHLRWKEREVGTFDVELTASLVREQKRYQVTKSNLRWLYWSPYQQLAHHASAGCGLGTGDLLGSGTISGEREGELGCLFEATQGGEKPIRFEDGTSLGYLEDHDEVVLEGWCGEGEARIGFGECTGVLLPASK</sequence>
<dbReference type="InterPro" id="IPR011234">
    <property type="entry name" value="Fumarylacetoacetase-like_C"/>
</dbReference>
<dbReference type="GO" id="GO:0006559">
    <property type="term" value="P:L-phenylalanine catabolic process"/>
    <property type="evidence" value="ECO:0007669"/>
    <property type="project" value="UniProtKB-UniRule"/>
</dbReference>
<dbReference type="GO" id="GO:0006572">
    <property type="term" value="P:L-tyrosine catabolic process"/>
    <property type="evidence" value="ECO:0007669"/>
    <property type="project" value="UniProtKB-UniRule"/>
</dbReference>
<dbReference type="Gene3D" id="3.90.850.10">
    <property type="entry name" value="Fumarylacetoacetase-like, C-terminal domain"/>
    <property type="match status" value="1"/>
</dbReference>
<protein>
    <recommendedName>
        <fullName evidence="3 13">Fumarylacetoacetase</fullName>
        <ecNumber evidence="3 13">3.7.1.2</ecNumber>
    </recommendedName>
    <alternativeName>
        <fullName evidence="13">Fumarylacetoacetate hydrolase</fullName>
    </alternativeName>
</protein>
<evidence type="ECO:0000259" key="15">
    <source>
        <dbReference type="Pfam" id="PF09298"/>
    </source>
</evidence>
<proteinExistence type="inferred from homology"/>
<feature type="binding site" evidence="11">
    <location>
        <position position="349"/>
    </location>
    <ligand>
        <name>substrate</name>
    </ligand>
</feature>
<dbReference type="InterPro" id="IPR036462">
    <property type="entry name" value="Fumarylacetoacetase_N_sf"/>
</dbReference>
<dbReference type="UniPathway" id="UPA00139">
    <property type="reaction ID" value="UER00341"/>
</dbReference>
<gene>
    <name evidence="16" type="ORF">BU16DRAFT_614203</name>
</gene>
<keyword evidence="8 13" id="KW-0828">Tyrosine catabolism</keyword>
<dbReference type="InterPro" id="IPR005959">
    <property type="entry name" value="Fumarylacetoacetase"/>
</dbReference>
<evidence type="ECO:0000313" key="16">
    <source>
        <dbReference type="EMBL" id="KAF2500453.1"/>
    </source>
</evidence>
<comment type="cofactor">
    <cofactor evidence="13">
        <name>Mg(2+)</name>
        <dbReference type="ChEBI" id="CHEBI:18420"/>
    </cofactor>
    <cofactor evidence="13">
        <name>Ca(2+)</name>
        <dbReference type="ChEBI" id="CHEBI:29108"/>
    </cofactor>
</comment>
<accession>A0A6A6R9P0</accession>
<dbReference type="AlphaFoldDB" id="A0A6A6R9P0"/>
<evidence type="ECO:0000256" key="9">
    <source>
        <dbReference type="ARBA" id="ARBA00023232"/>
    </source>
</evidence>
<dbReference type="PANTHER" id="PTHR43069:SF2">
    <property type="entry name" value="FUMARYLACETOACETASE"/>
    <property type="match status" value="1"/>
</dbReference>
<evidence type="ECO:0000256" key="8">
    <source>
        <dbReference type="ARBA" id="ARBA00022878"/>
    </source>
</evidence>
<evidence type="ECO:0000256" key="3">
    <source>
        <dbReference type="ARBA" id="ARBA00012094"/>
    </source>
</evidence>
<dbReference type="GO" id="GO:0004334">
    <property type="term" value="F:fumarylacetoacetase activity"/>
    <property type="evidence" value="ECO:0007669"/>
    <property type="project" value="UniProtKB-UniRule"/>
</dbReference>
<dbReference type="OrthoDB" id="9971669at2759"/>
<dbReference type="Pfam" id="PF09298">
    <property type="entry name" value="FAA_hydrolase_N"/>
    <property type="match status" value="1"/>
</dbReference>
<dbReference type="InterPro" id="IPR015377">
    <property type="entry name" value="Fumarylacetoacetase_N"/>
</dbReference>
<dbReference type="GO" id="GO:0046872">
    <property type="term" value="F:metal ion binding"/>
    <property type="evidence" value="ECO:0007669"/>
    <property type="project" value="UniProtKB-UniRule"/>
</dbReference>
<evidence type="ECO:0000256" key="10">
    <source>
        <dbReference type="PIRSR" id="PIRSR605959-1"/>
    </source>
</evidence>
<evidence type="ECO:0000256" key="5">
    <source>
        <dbReference type="ARBA" id="ARBA00022801"/>
    </source>
</evidence>
<feature type="domain" description="Fumarylacetoacetase-like C-terminal" evidence="14">
    <location>
        <begin position="125"/>
        <end position="405"/>
    </location>
</feature>
<keyword evidence="4 12" id="KW-0479">Metal-binding</keyword>
<name>A0A6A6R9P0_9PEZI</name>
<evidence type="ECO:0000256" key="2">
    <source>
        <dbReference type="ARBA" id="ARBA00010211"/>
    </source>
</evidence>
<keyword evidence="17" id="KW-1185">Reference proteome</keyword>
<dbReference type="InterPro" id="IPR036663">
    <property type="entry name" value="Fumarylacetoacetase_C_sf"/>
</dbReference>
<feature type="binding site" evidence="12">
    <location>
        <position position="231"/>
    </location>
    <ligand>
        <name>Ca(2+)</name>
        <dbReference type="ChEBI" id="CHEBI:29108"/>
    </ligand>
</feature>
<comment type="pathway">
    <text evidence="1 13">Amino-acid degradation; L-phenylalanine degradation; acetoacetate and fumarate from L-phenylalanine: step 6/6.</text>
</comment>
<dbReference type="SUPFAM" id="SSF56529">
    <property type="entry name" value="FAH"/>
    <property type="match status" value="1"/>
</dbReference>
<dbReference type="Gene3D" id="2.30.30.230">
    <property type="entry name" value="Fumarylacetoacetase, N-terminal domain"/>
    <property type="match status" value="1"/>
</dbReference>
<feature type="binding site" evidence="12">
    <location>
        <position position="126"/>
    </location>
    <ligand>
        <name>Ca(2+)</name>
        <dbReference type="ChEBI" id="CHEBI:29108"/>
    </ligand>
</feature>
<evidence type="ECO:0000259" key="14">
    <source>
        <dbReference type="Pfam" id="PF01557"/>
    </source>
</evidence>
<comment type="similarity">
    <text evidence="2 13">Belongs to the FAH family.</text>
</comment>
<dbReference type="Proteomes" id="UP000799750">
    <property type="component" value="Unassembled WGS sequence"/>
</dbReference>
<dbReference type="SUPFAM" id="SSF63433">
    <property type="entry name" value="Fumarylacetoacetate hydrolase, FAH, N-terminal domain"/>
    <property type="match status" value="1"/>
</dbReference>
<keyword evidence="5 13" id="KW-0378">Hydrolase</keyword>
<feature type="active site" description="Proton acceptor" evidence="10">
    <location>
        <position position="133"/>
    </location>
</feature>
<dbReference type="NCBIfam" id="TIGR01266">
    <property type="entry name" value="fum_ac_acetase"/>
    <property type="match status" value="1"/>
</dbReference>
<keyword evidence="7 12" id="KW-0460">Magnesium</keyword>
<comment type="catalytic activity">
    <reaction evidence="13">
        <text>4-fumarylacetoacetate + H2O = acetoacetate + fumarate + H(+)</text>
        <dbReference type="Rhea" id="RHEA:10244"/>
        <dbReference type="ChEBI" id="CHEBI:13705"/>
        <dbReference type="ChEBI" id="CHEBI:15377"/>
        <dbReference type="ChEBI" id="CHEBI:15378"/>
        <dbReference type="ChEBI" id="CHEBI:18034"/>
        <dbReference type="ChEBI" id="CHEBI:29806"/>
        <dbReference type="EC" id="3.7.1.2"/>
    </reaction>
</comment>
<dbReference type="PANTHER" id="PTHR43069">
    <property type="entry name" value="FUMARYLACETOACETASE"/>
    <property type="match status" value="1"/>
</dbReference>
<feature type="binding site" evidence="12">
    <location>
        <position position="251"/>
    </location>
    <ligand>
        <name>Mg(2+)</name>
        <dbReference type="ChEBI" id="CHEBI:18420"/>
    </ligand>
</feature>
<evidence type="ECO:0000256" key="1">
    <source>
        <dbReference type="ARBA" id="ARBA00004782"/>
    </source>
</evidence>
<dbReference type="Pfam" id="PF01557">
    <property type="entry name" value="FAA_hydrolase"/>
    <property type="match status" value="1"/>
</dbReference>
<dbReference type="EMBL" id="MU004183">
    <property type="protein sequence ID" value="KAF2500453.1"/>
    <property type="molecule type" value="Genomic_DNA"/>
</dbReference>
<keyword evidence="9 13" id="KW-0585">Phenylalanine catabolism</keyword>
<feature type="binding site" evidence="11">
    <location>
        <position position="128"/>
    </location>
    <ligand>
        <name>substrate</name>
    </ligand>
</feature>
<feature type="binding site" evidence="12">
    <location>
        <position position="255"/>
    </location>
    <ligand>
        <name>Mg(2+)</name>
        <dbReference type="ChEBI" id="CHEBI:18420"/>
    </ligand>
</feature>
<feature type="binding site" evidence="12">
    <location>
        <position position="197"/>
    </location>
    <ligand>
        <name>Ca(2+)</name>
        <dbReference type="ChEBI" id="CHEBI:29108"/>
    </ligand>
</feature>
<dbReference type="GO" id="GO:1902000">
    <property type="term" value="P:homogentisate catabolic process"/>
    <property type="evidence" value="ECO:0007669"/>
    <property type="project" value="TreeGrafter"/>
</dbReference>
<reference evidence="16" key="1">
    <citation type="journal article" date="2020" name="Stud. Mycol.">
        <title>101 Dothideomycetes genomes: a test case for predicting lifestyles and emergence of pathogens.</title>
        <authorList>
            <person name="Haridas S."/>
            <person name="Albert R."/>
            <person name="Binder M."/>
            <person name="Bloem J."/>
            <person name="Labutti K."/>
            <person name="Salamov A."/>
            <person name="Andreopoulos B."/>
            <person name="Baker S."/>
            <person name="Barry K."/>
            <person name="Bills G."/>
            <person name="Bluhm B."/>
            <person name="Cannon C."/>
            <person name="Castanera R."/>
            <person name="Culley D."/>
            <person name="Daum C."/>
            <person name="Ezra D."/>
            <person name="Gonzalez J."/>
            <person name="Henrissat B."/>
            <person name="Kuo A."/>
            <person name="Liang C."/>
            <person name="Lipzen A."/>
            <person name="Lutzoni F."/>
            <person name="Magnuson J."/>
            <person name="Mondo S."/>
            <person name="Nolan M."/>
            <person name="Ohm R."/>
            <person name="Pangilinan J."/>
            <person name="Park H.-J."/>
            <person name="Ramirez L."/>
            <person name="Alfaro M."/>
            <person name="Sun H."/>
            <person name="Tritt A."/>
            <person name="Yoshinaga Y."/>
            <person name="Zwiers L.-H."/>
            <person name="Turgeon B."/>
            <person name="Goodwin S."/>
            <person name="Spatafora J."/>
            <person name="Crous P."/>
            <person name="Grigoriev I."/>
        </authorList>
    </citation>
    <scope>NUCLEOTIDE SEQUENCE</scope>
    <source>
        <strain evidence="16">CBS 269.34</strain>
    </source>
</reference>
<evidence type="ECO:0000256" key="12">
    <source>
        <dbReference type="PIRSR" id="PIRSR605959-3"/>
    </source>
</evidence>
<keyword evidence="6 12" id="KW-0106">Calcium</keyword>
<feature type="binding site" evidence="12">
    <location>
        <position position="199"/>
    </location>
    <ligand>
        <name>Ca(2+)</name>
        <dbReference type="ChEBI" id="CHEBI:29108"/>
    </ligand>
</feature>
<evidence type="ECO:0000256" key="6">
    <source>
        <dbReference type="ARBA" id="ARBA00022837"/>
    </source>
</evidence>
<feature type="binding site" evidence="11">
    <location>
        <position position="238"/>
    </location>
    <ligand>
        <name>substrate</name>
    </ligand>
</feature>
<evidence type="ECO:0000313" key="17">
    <source>
        <dbReference type="Proteomes" id="UP000799750"/>
    </source>
</evidence>
<evidence type="ECO:0000256" key="4">
    <source>
        <dbReference type="ARBA" id="ARBA00022723"/>
    </source>
</evidence>
<evidence type="ECO:0000256" key="7">
    <source>
        <dbReference type="ARBA" id="ARBA00022842"/>
    </source>
</evidence>
<feature type="binding site" evidence="12">
    <location>
        <position position="231"/>
    </location>
    <ligand>
        <name>Mg(2+)</name>
        <dbReference type="ChEBI" id="CHEBI:18420"/>
    </ligand>
</feature>
<evidence type="ECO:0000256" key="13">
    <source>
        <dbReference type="RuleBase" id="RU366008"/>
    </source>
</evidence>
<dbReference type="EC" id="3.7.1.2" evidence="3 13"/>
<evidence type="ECO:0000256" key="11">
    <source>
        <dbReference type="PIRSR" id="PIRSR605959-2"/>
    </source>
</evidence>
<organism evidence="16 17">
    <name type="scientific">Lophium mytilinum</name>
    <dbReference type="NCBI Taxonomy" id="390894"/>
    <lineage>
        <taxon>Eukaryota</taxon>
        <taxon>Fungi</taxon>
        <taxon>Dikarya</taxon>
        <taxon>Ascomycota</taxon>
        <taxon>Pezizomycotina</taxon>
        <taxon>Dothideomycetes</taxon>
        <taxon>Pleosporomycetidae</taxon>
        <taxon>Mytilinidiales</taxon>
        <taxon>Mytilinidiaceae</taxon>
        <taxon>Lophium</taxon>
    </lineage>
</organism>